<dbReference type="EMBL" id="KK198758">
    <property type="protein sequence ID" value="KCW69332.1"/>
    <property type="molecule type" value="Genomic_DNA"/>
</dbReference>
<dbReference type="KEGG" id="egr:104449693"/>
<dbReference type="PANTHER" id="PTHR33148">
    <property type="entry name" value="PLASTID MOVEMENT IMPAIRED PROTEIN-RELATED"/>
    <property type="match status" value="1"/>
</dbReference>
<dbReference type="FunCoup" id="A0A059BT95">
    <property type="interactions" value="11"/>
</dbReference>
<dbReference type="OMA" id="HHTHKPR"/>
<evidence type="ECO:0000313" key="1">
    <source>
        <dbReference type="EMBL" id="KCW69332.1"/>
    </source>
</evidence>
<dbReference type="Pfam" id="PF14009">
    <property type="entry name" value="PADRE"/>
    <property type="match status" value="1"/>
</dbReference>
<dbReference type="Gramene" id="KCW69332">
    <property type="protein sequence ID" value="KCW69332"/>
    <property type="gene ID" value="EUGRSUZ_F02820"/>
</dbReference>
<sequence length="228" mass="25649">MGNSVGSGRNRRAKVMKITGETLKLRTPVRACQVVDGHPGHVLLDSESVKHFGIRARPLEPHHELKPKKIYFLVELPKFPDGHEKAFRRVRSGLQMGAKDRLECLMLSRRAASDMVRPTEASFQPESAAPVQMKMRIPRAQLDKLMEESSDDAEVARRIVDLYMGQVGVLREKEHLGSDQKLPIHQHQMGHWKPALGGIRESVKAREKQVNIDPADAGEAHIGLRSQR</sequence>
<organism evidence="1">
    <name type="scientific">Eucalyptus grandis</name>
    <name type="common">Flooded gum</name>
    <dbReference type="NCBI Taxonomy" id="71139"/>
    <lineage>
        <taxon>Eukaryota</taxon>
        <taxon>Viridiplantae</taxon>
        <taxon>Streptophyta</taxon>
        <taxon>Embryophyta</taxon>
        <taxon>Tracheophyta</taxon>
        <taxon>Spermatophyta</taxon>
        <taxon>Magnoliopsida</taxon>
        <taxon>eudicotyledons</taxon>
        <taxon>Gunneridae</taxon>
        <taxon>Pentapetalae</taxon>
        <taxon>rosids</taxon>
        <taxon>malvids</taxon>
        <taxon>Myrtales</taxon>
        <taxon>Myrtaceae</taxon>
        <taxon>Myrtoideae</taxon>
        <taxon>Eucalypteae</taxon>
        <taxon>Eucalyptus</taxon>
    </lineage>
</organism>
<dbReference type="InterPro" id="IPR025322">
    <property type="entry name" value="PADRE_dom"/>
</dbReference>
<accession>A0A059BT95</accession>
<gene>
    <name evidence="1" type="ORF">EUGRSUZ_F02820</name>
</gene>
<dbReference type="InParanoid" id="A0A059BT95"/>
<dbReference type="OrthoDB" id="676555at2759"/>
<dbReference type="STRING" id="71139.A0A059BT95"/>
<reference evidence="1" key="1">
    <citation type="submission" date="2013-07" db="EMBL/GenBank/DDBJ databases">
        <title>The genome of Eucalyptus grandis.</title>
        <authorList>
            <person name="Schmutz J."/>
            <person name="Hayes R."/>
            <person name="Myburg A."/>
            <person name="Tuskan G."/>
            <person name="Grattapaglia D."/>
            <person name="Rokhsar D.S."/>
        </authorList>
    </citation>
    <scope>NUCLEOTIDE SEQUENCE</scope>
    <source>
        <tissue evidence="1">Leaf extractions</tissue>
    </source>
</reference>
<dbReference type="PANTHER" id="PTHR33148:SF6">
    <property type="entry name" value="DUF4228 DOMAIN-CONTAINING PROTEIN"/>
    <property type="match status" value="1"/>
</dbReference>
<dbReference type="eggNOG" id="ENOG502RP95">
    <property type="taxonomic scope" value="Eukaryota"/>
</dbReference>
<dbReference type="AlphaFoldDB" id="A0A059BT95"/>
<name>A0A059BT95_EUCGR</name>
<protein>
    <submittedName>
        <fullName evidence="1">Uncharacterized protein</fullName>
    </submittedName>
</protein>
<proteinExistence type="predicted"/>